<name>A0ABR1JI59_9AGAR</name>
<protein>
    <recommendedName>
        <fullName evidence="3">CBM1 domain-containing protein</fullName>
    </recommendedName>
</protein>
<dbReference type="Pfam" id="PF00734">
    <property type="entry name" value="CBM_1"/>
    <property type="match status" value="1"/>
</dbReference>
<dbReference type="PROSITE" id="PS51164">
    <property type="entry name" value="CBM1_2"/>
    <property type="match status" value="1"/>
</dbReference>
<organism evidence="4 5">
    <name type="scientific">Marasmiellus scandens</name>
    <dbReference type="NCBI Taxonomy" id="2682957"/>
    <lineage>
        <taxon>Eukaryota</taxon>
        <taxon>Fungi</taxon>
        <taxon>Dikarya</taxon>
        <taxon>Basidiomycota</taxon>
        <taxon>Agaricomycotina</taxon>
        <taxon>Agaricomycetes</taxon>
        <taxon>Agaricomycetidae</taxon>
        <taxon>Agaricales</taxon>
        <taxon>Marasmiineae</taxon>
        <taxon>Omphalotaceae</taxon>
        <taxon>Marasmiellus</taxon>
    </lineage>
</organism>
<dbReference type="SUPFAM" id="SSF57180">
    <property type="entry name" value="Cellulose-binding domain"/>
    <property type="match status" value="1"/>
</dbReference>
<feature type="domain" description="CBM1" evidence="3">
    <location>
        <begin position="271"/>
        <end position="307"/>
    </location>
</feature>
<evidence type="ECO:0000313" key="4">
    <source>
        <dbReference type="EMBL" id="KAK7461480.1"/>
    </source>
</evidence>
<reference evidence="4 5" key="1">
    <citation type="submission" date="2024-01" db="EMBL/GenBank/DDBJ databases">
        <title>A draft genome for the cacao thread blight pathogen Marasmiellus scandens.</title>
        <authorList>
            <person name="Baruah I.K."/>
            <person name="Leung J."/>
            <person name="Bukari Y."/>
            <person name="Amoako-Attah I."/>
            <person name="Meinhardt L.W."/>
            <person name="Bailey B.A."/>
            <person name="Cohen S.P."/>
        </authorList>
    </citation>
    <scope>NUCLEOTIDE SEQUENCE [LARGE SCALE GENOMIC DNA]</scope>
    <source>
        <strain evidence="4 5">GH-19</strain>
    </source>
</reference>
<evidence type="ECO:0000256" key="1">
    <source>
        <dbReference type="ARBA" id="ARBA00022729"/>
    </source>
</evidence>
<sequence>MRPMIVLFTVLWFTRFLVLAQTNPGGRQTSFCSENTGTIFQLTNFTGTINETDVRDSEVAFGMAFDVLNPFDPLQAFIIAGMFIIPSTYGYAGVCFGEFGDEPLCLIGWAFLPGQCPGCSNDSDFQFQAISAWVIGCVVVMIIFLHKNKLQDREIGSEGGVFIPAPFRPHTSHTFFLNNGKSVFMTFICTDCFTWFDLVGGSFDLKSPVLQTSFGVFSDSVQPGSTNESIPFKIADFKPMFPDVVKMNRTAGTDCRTTPSSDDDDIPASGPVQNKFGQCGGIGWTGPTRCVEGSVCTVENPFFSQCL</sequence>
<dbReference type="SMART" id="SM00236">
    <property type="entry name" value="fCBD"/>
    <property type="match status" value="1"/>
</dbReference>
<evidence type="ECO:0000259" key="3">
    <source>
        <dbReference type="PROSITE" id="PS51164"/>
    </source>
</evidence>
<dbReference type="PROSITE" id="PS00562">
    <property type="entry name" value="CBM1_1"/>
    <property type="match status" value="1"/>
</dbReference>
<evidence type="ECO:0000313" key="5">
    <source>
        <dbReference type="Proteomes" id="UP001498398"/>
    </source>
</evidence>
<dbReference type="InterPro" id="IPR035971">
    <property type="entry name" value="CBD_sf"/>
</dbReference>
<feature type="signal peptide" evidence="2">
    <location>
        <begin position="1"/>
        <end position="20"/>
    </location>
</feature>
<dbReference type="InterPro" id="IPR000254">
    <property type="entry name" value="CBD"/>
</dbReference>
<evidence type="ECO:0000256" key="2">
    <source>
        <dbReference type="SAM" id="SignalP"/>
    </source>
</evidence>
<proteinExistence type="predicted"/>
<dbReference type="Proteomes" id="UP001498398">
    <property type="component" value="Unassembled WGS sequence"/>
</dbReference>
<keyword evidence="1 2" id="KW-0732">Signal</keyword>
<keyword evidence="5" id="KW-1185">Reference proteome</keyword>
<feature type="chain" id="PRO_5045437805" description="CBM1 domain-containing protein" evidence="2">
    <location>
        <begin position="21"/>
        <end position="307"/>
    </location>
</feature>
<gene>
    <name evidence="4" type="ORF">VKT23_008657</name>
</gene>
<comment type="caution">
    <text evidence="4">The sequence shown here is derived from an EMBL/GenBank/DDBJ whole genome shotgun (WGS) entry which is preliminary data.</text>
</comment>
<accession>A0ABR1JI59</accession>
<dbReference type="EMBL" id="JBANRG010000013">
    <property type="protein sequence ID" value="KAK7461480.1"/>
    <property type="molecule type" value="Genomic_DNA"/>
</dbReference>